<keyword evidence="7 9" id="KW-0010">Activator</keyword>
<evidence type="ECO:0000313" key="12">
    <source>
        <dbReference type="EMBL" id="SHK18841.1"/>
    </source>
</evidence>
<dbReference type="EMBL" id="FRAQ01000001">
    <property type="protein sequence ID" value="SHK18841.1"/>
    <property type="molecule type" value="Genomic_DNA"/>
</dbReference>
<dbReference type="Gene3D" id="3.40.50.10810">
    <property type="entry name" value="Tandem AAA-ATPase domain"/>
    <property type="match status" value="1"/>
</dbReference>
<dbReference type="HAMAP" id="MF_01821">
    <property type="entry name" value="Helicase_RapA"/>
    <property type="match status" value="1"/>
</dbReference>
<keyword evidence="13" id="KW-1185">Reference proteome</keyword>
<dbReference type="AlphaFoldDB" id="A0A1M6QF58"/>
<proteinExistence type="inferred from homology"/>
<dbReference type="InterPro" id="IPR040766">
    <property type="entry name" value="Tudor_2_RapA"/>
</dbReference>
<organism evidence="12 13">
    <name type="scientific">Marinobacter antarcticus</name>
    <dbReference type="NCBI Taxonomy" id="564117"/>
    <lineage>
        <taxon>Bacteria</taxon>
        <taxon>Pseudomonadati</taxon>
        <taxon>Pseudomonadota</taxon>
        <taxon>Gammaproteobacteria</taxon>
        <taxon>Pseudomonadales</taxon>
        <taxon>Marinobacteraceae</taxon>
        <taxon>Marinobacter</taxon>
    </lineage>
</organism>
<evidence type="ECO:0000259" key="10">
    <source>
        <dbReference type="PROSITE" id="PS51192"/>
    </source>
</evidence>
<dbReference type="InterPro" id="IPR022737">
    <property type="entry name" value="RapA_C"/>
</dbReference>
<feature type="domain" description="Helicase C-terminal" evidence="11">
    <location>
        <begin position="495"/>
        <end position="650"/>
    </location>
</feature>
<reference evidence="13" key="1">
    <citation type="submission" date="2016-11" db="EMBL/GenBank/DDBJ databases">
        <authorList>
            <person name="Varghese N."/>
            <person name="Submissions S."/>
        </authorList>
    </citation>
    <scope>NUCLEOTIDE SEQUENCE [LARGE SCALE GENOMIC DNA]</scope>
    <source>
        <strain evidence="13">CGMCC 1.10835</strain>
    </source>
</reference>
<dbReference type="InterPro" id="IPR000330">
    <property type="entry name" value="SNF2_N"/>
</dbReference>
<evidence type="ECO:0000259" key="11">
    <source>
        <dbReference type="PROSITE" id="PS51194"/>
    </source>
</evidence>
<dbReference type="InterPro" id="IPR040765">
    <property type="entry name" value="Tudor_1_RapA"/>
</dbReference>
<dbReference type="Pfam" id="PF18339">
    <property type="entry name" value="Tudor_1_RapA"/>
    <property type="match status" value="1"/>
</dbReference>
<dbReference type="InterPro" id="IPR049730">
    <property type="entry name" value="SNF2/RAD54-like_C"/>
</dbReference>
<dbReference type="Pfam" id="PF00271">
    <property type="entry name" value="Helicase_C"/>
    <property type="match status" value="1"/>
</dbReference>
<dbReference type="STRING" id="564117.SAMN05216369_0879"/>
<evidence type="ECO:0000256" key="9">
    <source>
        <dbReference type="HAMAP-Rule" id="MF_01821"/>
    </source>
</evidence>
<dbReference type="SMART" id="SM00490">
    <property type="entry name" value="HELICc"/>
    <property type="match status" value="1"/>
</dbReference>
<comment type="function">
    <text evidence="9">Transcription regulator that activates transcription by stimulating RNA polymerase (RNAP) recycling in case of stress conditions such as supercoiled DNA or high salt concentrations. Probably acts by releasing the RNAP, when it is trapped or immobilized on tightly supercoiled DNA. Does not activate transcription on linear DNA. Probably not involved in DNA repair.</text>
</comment>
<protein>
    <recommendedName>
        <fullName evidence="9">RNA polymerase-associated protein RapA</fullName>
        <ecNumber evidence="9">3.6.4.-</ecNumber>
    </recommendedName>
    <alternativeName>
        <fullName evidence="9">ATP-dependent helicase HepA</fullName>
    </alternativeName>
</protein>
<keyword evidence="4 9" id="KW-0067">ATP-binding</keyword>
<dbReference type="Proteomes" id="UP000184497">
    <property type="component" value="Unassembled WGS sequence"/>
</dbReference>
<feature type="binding site" evidence="9">
    <location>
        <begin position="190"/>
        <end position="197"/>
    </location>
    <ligand>
        <name>ATP</name>
        <dbReference type="ChEBI" id="CHEBI:30616"/>
    </ligand>
</feature>
<keyword evidence="6 9" id="KW-0238">DNA-binding</keyword>
<evidence type="ECO:0000256" key="5">
    <source>
        <dbReference type="ARBA" id="ARBA00023015"/>
    </source>
</evidence>
<dbReference type="InterPro" id="IPR038718">
    <property type="entry name" value="SNF2-like_sf"/>
</dbReference>
<evidence type="ECO:0000256" key="1">
    <source>
        <dbReference type="ARBA" id="ARBA00022741"/>
    </source>
</evidence>
<dbReference type="Gene3D" id="6.10.140.1500">
    <property type="match status" value="1"/>
</dbReference>
<dbReference type="InterPro" id="IPR014001">
    <property type="entry name" value="Helicase_ATP-bd"/>
</dbReference>
<dbReference type="PANTHER" id="PTHR45766">
    <property type="entry name" value="DNA ANNEALING HELICASE AND ENDONUCLEASE ZRANB3 FAMILY MEMBER"/>
    <property type="match status" value="1"/>
</dbReference>
<accession>A0A1M6QF58</accession>
<dbReference type="SUPFAM" id="SSF52540">
    <property type="entry name" value="P-loop containing nucleoside triphosphate hydrolases"/>
    <property type="match status" value="2"/>
</dbReference>
<keyword evidence="1 9" id="KW-0547">Nucleotide-binding</keyword>
<dbReference type="GO" id="GO:0005524">
    <property type="term" value="F:ATP binding"/>
    <property type="evidence" value="ECO:0007669"/>
    <property type="project" value="UniProtKB-UniRule"/>
</dbReference>
<evidence type="ECO:0000256" key="2">
    <source>
        <dbReference type="ARBA" id="ARBA00022801"/>
    </source>
</evidence>
<dbReference type="InterPro" id="IPR001650">
    <property type="entry name" value="Helicase_C-like"/>
</dbReference>
<evidence type="ECO:0000256" key="7">
    <source>
        <dbReference type="ARBA" id="ARBA00023159"/>
    </source>
</evidence>
<dbReference type="GO" id="GO:0003677">
    <property type="term" value="F:DNA binding"/>
    <property type="evidence" value="ECO:0007669"/>
    <property type="project" value="UniProtKB-KW"/>
</dbReference>
<gene>
    <name evidence="9" type="primary">rapA</name>
    <name evidence="12" type="ORF">SAMN05216369_0879</name>
</gene>
<dbReference type="PROSITE" id="PS51192">
    <property type="entry name" value="HELICASE_ATP_BIND_1"/>
    <property type="match status" value="1"/>
</dbReference>
<dbReference type="CDD" id="cd18011">
    <property type="entry name" value="DEXDc_RapA"/>
    <property type="match status" value="1"/>
</dbReference>
<comment type="similarity">
    <text evidence="9">Belongs to the SNF2/RAD54 helicase family. RapA subfamily.</text>
</comment>
<keyword evidence="3 9" id="KW-0347">Helicase</keyword>
<evidence type="ECO:0000256" key="6">
    <source>
        <dbReference type="ARBA" id="ARBA00023125"/>
    </source>
</evidence>
<feature type="short sequence motif" description="DEAH box" evidence="9">
    <location>
        <begin position="309"/>
        <end position="312"/>
    </location>
</feature>
<dbReference type="SMART" id="SM00487">
    <property type="entry name" value="DEXDc"/>
    <property type="match status" value="1"/>
</dbReference>
<dbReference type="CDD" id="cd18793">
    <property type="entry name" value="SF2_C_SNF"/>
    <property type="match status" value="1"/>
</dbReference>
<name>A0A1M6QF58_9GAMM</name>
<comment type="subunit">
    <text evidence="9">Interacts with the RNAP. Has a higher affinity for the core RNAP than for the holoenzyme. Its ATPase activity is stimulated by binding to RNAP.</text>
</comment>
<feature type="domain" description="Helicase ATP-binding" evidence="10">
    <location>
        <begin position="177"/>
        <end position="363"/>
    </location>
</feature>
<dbReference type="PANTHER" id="PTHR45766:SF6">
    <property type="entry name" value="SWI_SNF-RELATED MATRIX-ASSOCIATED ACTIN-DEPENDENT REGULATOR OF CHROMATIN SUBFAMILY A-LIKE PROTEIN 1"/>
    <property type="match status" value="1"/>
</dbReference>
<dbReference type="Pfam" id="PF18337">
    <property type="entry name" value="Tudor_RapA"/>
    <property type="match status" value="1"/>
</dbReference>
<dbReference type="InterPro" id="IPR057342">
    <property type="entry name" value="DEXDc_RapA"/>
</dbReference>
<dbReference type="NCBIfam" id="NF003426">
    <property type="entry name" value="PRK04914.1"/>
    <property type="match status" value="1"/>
</dbReference>
<sequence>MDASEFVIGQRWVSHSDTALGLGIVTDISGRRVTLGFPAADEERTYAIDNAPLSRIIYQIGEEIETFGGTRYLVRAVEDVGGVLMYHAEAFSDDRESDNDELLDDKIEQISEVKLASSVNFSAPHQRLFAGQFDRNGAFRLRFATLQHLDRLRASPARGLIGARTQHLQHQVYIAHEVAKRHAPRVLLADEVGLGKTIEAGLILHYQLQTGRARRALIVVPDSLTHQWLVEMLRRFNLRFSIVDQSRYDALEESEDDVDALVNHIFGGESSVNPFESDQLVLCSLDFLVNSQKASKDALKAGWDLMIVDEAHHLAWSPESVSPEYQVVEELSAASEGLLLLTATPEQVGVASHFARLRLLDPARFHDLQAFQEEEQQYETINSVVRRLQDEGLDIHEDDRKALEAWLGDELAELLKGDSPRQAIIDAMLDRHGTGRVLFRNTRAAIQGFPERRANAVPLECPAMYQGQEFGYPGLAPEQSVPEEQWLADDPRVVWLEKKLAGLRPAKVVVICAMAETAMALEHYLQLRAGIRSAAFHEHLSLVERDRAAAYFADDEQGAQALICSEIGSEGRNFQFAHHLVLFDLPANPDLLEQRIGRLDRIGQTETIDIHIPYLCNTSQEVQYRWFQEGLNAFSESCAVGVAVQEKVGEQWKNAVDGESSVLDSLVEASAIETARLKTLLQNGRDALIELNSCRRDIADSLIAGIEEEEGPVQVRDYMMEAFDILGVDVEDHSERADILRPGEQYQAGHVAELPEDGVTVTWDRQHALEREDIAFMSWEHPMVTGVMDSVTSSGLGKAALASLSVKALPPGTLLMEALFTVHCPAPEALHLTRYLPVSPLRLLVDVNGKELSAALPHDRLNDLCSNIRRRTAQAVVPQIRPQVETMVDHVERLSAPHLEPMKQKALEQLVANFEPEIRRLEALKRVNPAIREEEIDYFRNQLDAAREAIGHASLALEGIRVIVTA</sequence>
<dbReference type="RefSeq" id="WP_072795819.1">
    <property type="nucleotide sequence ID" value="NZ_FRAQ01000001.1"/>
</dbReference>
<keyword evidence="5 9" id="KW-0805">Transcription regulation</keyword>
<keyword evidence="2 9" id="KW-0378">Hydrolase</keyword>
<dbReference type="OrthoDB" id="9814088at2"/>
<dbReference type="EC" id="3.6.4.-" evidence="9"/>
<dbReference type="PROSITE" id="PS51194">
    <property type="entry name" value="HELICASE_CTER"/>
    <property type="match status" value="1"/>
</dbReference>
<dbReference type="Gene3D" id="3.30.360.80">
    <property type="match status" value="1"/>
</dbReference>
<dbReference type="Pfam" id="PF00176">
    <property type="entry name" value="SNF2-rel_dom"/>
    <property type="match status" value="1"/>
</dbReference>
<evidence type="ECO:0000256" key="3">
    <source>
        <dbReference type="ARBA" id="ARBA00022806"/>
    </source>
</evidence>
<dbReference type="Gene3D" id="2.30.30.140">
    <property type="match status" value="1"/>
</dbReference>
<dbReference type="Gene3D" id="3.40.50.300">
    <property type="entry name" value="P-loop containing nucleotide triphosphate hydrolases"/>
    <property type="match status" value="1"/>
</dbReference>
<evidence type="ECO:0000313" key="13">
    <source>
        <dbReference type="Proteomes" id="UP000184497"/>
    </source>
</evidence>
<evidence type="ECO:0000256" key="4">
    <source>
        <dbReference type="ARBA" id="ARBA00022840"/>
    </source>
</evidence>
<dbReference type="InterPro" id="IPR023949">
    <property type="entry name" value="Helicase_RapA"/>
</dbReference>
<evidence type="ECO:0000256" key="8">
    <source>
        <dbReference type="ARBA" id="ARBA00023163"/>
    </source>
</evidence>
<dbReference type="GO" id="GO:0006355">
    <property type="term" value="P:regulation of DNA-templated transcription"/>
    <property type="evidence" value="ECO:0007669"/>
    <property type="project" value="UniProtKB-UniRule"/>
</dbReference>
<keyword evidence="8 9" id="KW-0804">Transcription</keyword>
<dbReference type="GO" id="GO:0016817">
    <property type="term" value="F:hydrolase activity, acting on acid anhydrides"/>
    <property type="evidence" value="ECO:0007669"/>
    <property type="project" value="InterPro"/>
</dbReference>
<dbReference type="GO" id="GO:0004386">
    <property type="term" value="F:helicase activity"/>
    <property type="evidence" value="ECO:0007669"/>
    <property type="project" value="UniProtKB-UniRule"/>
</dbReference>
<dbReference type="Pfam" id="PF12137">
    <property type="entry name" value="RapA_C"/>
    <property type="match status" value="1"/>
</dbReference>
<dbReference type="InterPro" id="IPR027417">
    <property type="entry name" value="P-loop_NTPase"/>
</dbReference>